<feature type="transmembrane region" description="Helical" evidence="7">
    <location>
        <begin position="62"/>
        <end position="80"/>
    </location>
</feature>
<gene>
    <name evidence="10" type="ordered locus">CPF_0253</name>
</gene>
<organism evidence="10 11">
    <name type="scientific">Clostridium perfringens (strain ATCC 13124 / DSM 756 / JCM 1290 / NCIMB 6125 / NCTC 8237 / Type A)</name>
    <dbReference type="NCBI Taxonomy" id="195103"/>
    <lineage>
        <taxon>Bacteria</taxon>
        <taxon>Bacillati</taxon>
        <taxon>Bacillota</taxon>
        <taxon>Clostridia</taxon>
        <taxon>Eubacteriales</taxon>
        <taxon>Clostridiaceae</taxon>
        <taxon>Clostridium</taxon>
    </lineage>
</organism>
<dbReference type="EMBL" id="CP000246">
    <property type="protein sequence ID" value="ABG83400.1"/>
    <property type="molecule type" value="Genomic_DNA"/>
</dbReference>
<dbReference type="RefSeq" id="WP_011590115.1">
    <property type="nucleotide sequence ID" value="NC_008261.1"/>
</dbReference>
<comment type="subcellular location">
    <subcellularLocation>
        <location evidence="1">Cell membrane</location>
        <topology evidence="1">Multi-pass membrane protein</topology>
    </subcellularLocation>
</comment>
<keyword evidence="11" id="KW-1185">Reference proteome</keyword>
<evidence type="ECO:0000256" key="4">
    <source>
        <dbReference type="ARBA" id="ARBA00022692"/>
    </source>
</evidence>
<dbReference type="InterPro" id="IPR011066">
    <property type="entry name" value="MscS_channel_C_sf"/>
</dbReference>
<dbReference type="GO" id="GO:0055085">
    <property type="term" value="P:transmembrane transport"/>
    <property type="evidence" value="ECO:0007669"/>
    <property type="project" value="InterPro"/>
</dbReference>
<dbReference type="Proteomes" id="UP000001823">
    <property type="component" value="Chromosome"/>
</dbReference>
<feature type="domain" description="Mechanosensitive ion channel MscS" evidence="8">
    <location>
        <begin position="181"/>
        <end position="247"/>
    </location>
</feature>
<dbReference type="Pfam" id="PF00924">
    <property type="entry name" value="MS_channel_2nd"/>
    <property type="match status" value="1"/>
</dbReference>
<evidence type="ECO:0000313" key="11">
    <source>
        <dbReference type="Proteomes" id="UP000001823"/>
    </source>
</evidence>
<sequence length="378" mass="43266">MKELERLLGRLTIINIKEIIIILVIMIIVLIINKILINNLFKLLMRGARRTKNYLDNNIVRALENPLKLIVSFVGIYSIFKVINLDSLGIDFLSTYKILRVGIIVSFIYFAYNLTLENSLLYSKLHKNDGGNTIVFPFISIIIRLIILLVGIIIIANEFGLTGFIAGLGVSGVAFALAAQDTCSNLFGGMVIVLDRPFSIGDWIQAGDVEGVVEEITFRSTRIRTFSMAIATVPNSKLANSNIINWTQRKLRRIHFKFTMDCKTPIESIKNSVNKIENMLKKHDKIDKNLIIVSFNELSTYGFGVFIYFYTDEFEYLKYEKLKEEINIKILEILREENVSLMFLNFDFKGFERRSGNCNLENTELESIKNITEEERGV</sequence>
<dbReference type="Gene3D" id="1.10.287.1260">
    <property type="match status" value="1"/>
</dbReference>
<evidence type="ECO:0000256" key="5">
    <source>
        <dbReference type="ARBA" id="ARBA00022989"/>
    </source>
</evidence>
<feature type="domain" description="Mechanosensitive ion channel MscS C-terminal" evidence="9">
    <location>
        <begin position="256"/>
        <end position="340"/>
    </location>
</feature>
<dbReference type="GO" id="GO:0005886">
    <property type="term" value="C:plasma membrane"/>
    <property type="evidence" value="ECO:0007669"/>
    <property type="project" value="UniProtKB-SubCell"/>
</dbReference>
<feature type="transmembrane region" description="Helical" evidence="7">
    <location>
        <begin position="133"/>
        <end position="155"/>
    </location>
</feature>
<feature type="transmembrane region" description="Helical" evidence="7">
    <location>
        <begin position="92"/>
        <end position="112"/>
    </location>
</feature>
<reference evidence="10 11" key="1">
    <citation type="journal article" date="2006" name="Genome Res.">
        <title>Skewed genomic variability in strains of the toxigenic bacterial pathogen, Clostridium perfringens.</title>
        <authorList>
            <person name="Myers G.S."/>
            <person name="Rasko D.A."/>
            <person name="Cheung J.K."/>
            <person name="Ravel J."/>
            <person name="Seshadri R."/>
            <person name="Deboy R.T."/>
            <person name="Ren Q."/>
            <person name="Varga J."/>
            <person name="Awad M.M."/>
            <person name="Brinkac L.M."/>
            <person name="Daugherty S.C."/>
            <person name="Haft D.H."/>
            <person name="Dodson R.J."/>
            <person name="Madupu R."/>
            <person name="Nelson W.C."/>
            <person name="Rosovitz M.J."/>
            <person name="Sullivan S.A."/>
            <person name="Khouri H."/>
            <person name="Dimitrov G.I."/>
            <person name="Watkins K.L."/>
            <person name="Mulligan S."/>
            <person name="Benton J."/>
            <person name="Radune D."/>
            <person name="Fisher D.J."/>
            <person name="Atkins H.S."/>
            <person name="Hiscox T."/>
            <person name="Jost B.H."/>
            <person name="Billington S.J."/>
            <person name="Songer J.G."/>
            <person name="McClane B.A."/>
            <person name="Titball R.W."/>
            <person name="Rood J.I."/>
            <person name="Melville S.B."/>
            <person name="Paulsen I.T."/>
        </authorList>
    </citation>
    <scope>NUCLEOTIDE SEQUENCE [LARGE SCALE GENOMIC DNA]</scope>
    <source>
        <strain evidence="11">ATCC 13124 / DSM 756 / JCM 1290 / NCIMB 6125 / NCTC 8237 / S 107 / Type A</strain>
    </source>
</reference>
<protein>
    <submittedName>
        <fullName evidence="10">Mechanosensitive ion channel family protein</fullName>
    </submittedName>
</protein>
<dbReference type="InterPro" id="IPR023408">
    <property type="entry name" value="MscS_beta-dom_sf"/>
</dbReference>
<dbReference type="HOGENOM" id="CLU_037945_0_4_9"/>
<evidence type="ECO:0000256" key="1">
    <source>
        <dbReference type="ARBA" id="ARBA00004651"/>
    </source>
</evidence>
<evidence type="ECO:0000256" key="6">
    <source>
        <dbReference type="ARBA" id="ARBA00023136"/>
    </source>
</evidence>
<evidence type="ECO:0000259" key="8">
    <source>
        <dbReference type="Pfam" id="PF00924"/>
    </source>
</evidence>
<dbReference type="PANTHER" id="PTHR30566">
    <property type="entry name" value="YNAI-RELATED MECHANOSENSITIVE ION CHANNEL"/>
    <property type="match status" value="1"/>
</dbReference>
<dbReference type="SUPFAM" id="SSF50182">
    <property type="entry name" value="Sm-like ribonucleoproteins"/>
    <property type="match status" value="1"/>
</dbReference>
<comment type="similarity">
    <text evidence="2">Belongs to the MscS (TC 1.A.23) family.</text>
</comment>
<evidence type="ECO:0000256" key="2">
    <source>
        <dbReference type="ARBA" id="ARBA00008017"/>
    </source>
</evidence>
<proteinExistence type="inferred from homology"/>
<dbReference type="Pfam" id="PF21082">
    <property type="entry name" value="MS_channel_3rd"/>
    <property type="match status" value="1"/>
</dbReference>
<dbReference type="STRING" id="195103.CPF_0253"/>
<evidence type="ECO:0000313" key="10">
    <source>
        <dbReference type="EMBL" id="ABG83400.1"/>
    </source>
</evidence>
<evidence type="ECO:0000259" key="9">
    <source>
        <dbReference type="Pfam" id="PF21082"/>
    </source>
</evidence>
<dbReference type="AlphaFoldDB" id="A0A0H2YSF5"/>
<dbReference type="eggNOG" id="COG0668">
    <property type="taxonomic scope" value="Bacteria"/>
</dbReference>
<name>A0A0H2YSF5_CLOP1</name>
<keyword evidence="3" id="KW-1003">Cell membrane</keyword>
<keyword evidence="6 7" id="KW-0472">Membrane</keyword>
<keyword evidence="4 7" id="KW-0812">Transmembrane</keyword>
<evidence type="ECO:0000256" key="7">
    <source>
        <dbReference type="SAM" id="Phobius"/>
    </source>
</evidence>
<dbReference type="PANTHER" id="PTHR30566:SF5">
    <property type="entry name" value="MECHANOSENSITIVE ION CHANNEL PROTEIN 1, MITOCHONDRIAL-RELATED"/>
    <property type="match status" value="1"/>
</dbReference>
<evidence type="ECO:0000256" key="3">
    <source>
        <dbReference type="ARBA" id="ARBA00022475"/>
    </source>
</evidence>
<dbReference type="InterPro" id="IPR049278">
    <property type="entry name" value="MS_channel_C"/>
</dbReference>
<dbReference type="SUPFAM" id="SSF82861">
    <property type="entry name" value="Mechanosensitive channel protein MscS (YggB), transmembrane region"/>
    <property type="match status" value="1"/>
</dbReference>
<feature type="transmembrane region" description="Helical" evidence="7">
    <location>
        <begin position="289"/>
        <end position="310"/>
    </location>
</feature>
<dbReference type="InterPro" id="IPR010920">
    <property type="entry name" value="LSM_dom_sf"/>
</dbReference>
<accession>A0A0H2YSF5</accession>
<dbReference type="InterPro" id="IPR006685">
    <property type="entry name" value="MscS_channel_2nd"/>
</dbReference>
<dbReference type="InterPro" id="IPR011014">
    <property type="entry name" value="MscS_channel_TM-2"/>
</dbReference>
<feature type="transmembrane region" description="Helical" evidence="7">
    <location>
        <begin position="161"/>
        <end position="179"/>
    </location>
</feature>
<feature type="transmembrane region" description="Helical" evidence="7">
    <location>
        <begin position="20"/>
        <end position="41"/>
    </location>
</feature>
<dbReference type="Gene3D" id="3.30.70.100">
    <property type="match status" value="1"/>
</dbReference>
<dbReference type="SUPFAM" id="SSF82689">
    <property type="entry name" value="Mechanosensitive channel protein MscS (YggB), C-terminal domain"/>
    <property type="match status" value="1"/>
</dbReference>
<keyword evidence="5 7" id="KW-1133">Transmembrane helix</keyword>
<dbReference type="Gene3D" id="2.30.30.60">
    <property type="match status" value="1"/>
</dbReference>
<dbReference type="PaxDb" id="195103-CPF_0253"/>
<dbReference type="KEGG" id="cpf:CPF_0253"/>